<sequence length="357" mass="36987">MTRAAVLVHVVGAGIGGSAAALALHGVGARVVVHEAHPHSSADAGAFLTLAENGVRALRAIGADDAVRRASAPLRTMRVSDGAGAEITSRPLGEPGGPGFRYLTRARLCAVLQDEVRRRGIPLRHGERLTGIERDGDGVVAVFDDGGRARGDLLVGADGLRSTVRTQLDPAAAPPRYVGSQIFYGSTPGTPPGAPTDRIQFVRSTSTGSVAFGFIATERDGTWWFARVVGPELAPQQVATGTTGDWSALLTDVLREEPLPRSIVAGADRVLVTNAFDLANVRVWHRDRALIIGDAAHAASPATGQGASMALEDAVALAGAIRDGAGTDGGGIDAALGRYEERRRPPVEANTAASARM</sequence>
<reference evidence="5" key="1">
    <citation type="journal article" date="2019" name="Int. J. Syst. Evol. Microbiol.">
        <title>The Global Catalogue of Microorganisms (GCM) 10K type strain sequencing project: providing services to taxonomists for standard genome sequencing and annotation.</title>
        <authorList>
            <consortium name="The Broad Institute Genomics Platform"/>
            <consortium name="The Broad Institute Genome Sequencing Center for Infectious Disease"/>
            <person name="Wu L."/>
            <person name="Ma J."/>
        </authorList>
    </citation>
    <scope>NUCLEOTIDE SEQUENCE [LARGE SCALE GENOMIC DNA]</scope>
    <source>
        <strain evidence="5">JCM 18302</strain>
    </source>
</reference>
<feature type="domain" description="FAD-binding" evidence="3">
    <location>
        <begin position="8"/>
        <end position="352"/>
    </location>
</feature>
<evidence type="ECO:0000259" key="3">
    <source>
        <dbReference type="Pfam" id="PF01494"/>
    </source>
</evidence>
<evidence type="ECO:0000313" key="5">
    <source>
        <dbReference type="Proteomes" id="UP001500804"/>
    </source>
</evidence>
<dbReference type="Pfam" id="PF01494">
    <property type="entry name" value="FAD_binding_3"/>
    <property type="match status" value="1"/>
</dbReference>
<dbReference type="InterPro" id="IPR002938">
    <property type="entry name" value="FAD-bd"/>
</dbReference>
<gene>
    <name evidence="4" type="ORF">GCM10023320_58680</name>
</gene>
<dbReference type="PANTHER" id="PTHR13789:SF309">
    <property type="entry name" value="PUTATIVE (AFU_ORTHOLOGUE AFUA_6G14510)-RELATED"/>
    <property type="match status" value="1"/>
</dbReference>
<dbReference type="Proteomes" id="UP001500804">
    <property type="component" value="Unassembled WGS sequence"/>
</dbReference>
<organism evidence="4 5">
    <name type="scientific">Pseudonocardia adelaidensis</name>
    <dbReference type="NCBI Taxonomy" id="648754"/>
    <lineage>
        <taxon>Bacteria</taxon>
        <taxon>Bacillati</taxon>
        <taxon>Actinomycetota</taxon>
        <taxon>Actinomycetes</taxon>
        <taxon>Pseudonocardiales</taxon>
        <taxon>Pseudonocardiaceae</taxon>
        <taxon>Pseudonocardia</taxon>
    </lineage>
</organism>
<dbReference type="InterPro" id="IPR036188">
    <property type="entry name" value="FAD/NAD-bd_sf"/>
</dbReference>
<name>A0ABP9NS98_9PSEU</name>
<dbReference type="GO" id="GO:0004497">
    <property type="term" value="F:monooxygenase activity"/>
    <property type="evidence" value="ECO:0007669"/>
    <property type="project" value="UniProtKB-KW"/>
</dbReference>
<evidence type="ECO:0000256" key="1">
    <source>
        <dbReference type="ARBA" id="ARBA00023002"/>
    </source>
</evidence>
<evidence type="ECO:0000256" key="2">
    <source>
        <dbReference type="ARBA" id="ARBA00023033"/>
    </source>
</evidence>
<dbReference type="Gene3D" id="3.50.50.60">
    <property type="entry name" value="FAD/NAD(P)-binding domain"/>
    <property type="match status" value="1"/>
</dbReference>
<dbReference type="RefSeq" id="WP_345609284.1">
    <property type="nucleotide sequence ID" value="NZ_BAABJO010000026.1"/>
</dbReference>
<keyword evidence="1" id="KW-0560">Oxidoreductase</keyword>
<dbReference type="EMBL" id="BAABJO010000026">
    <property type="protein sequence ID" value="GAA5133069.1"/>
    <property type="molecule type" value="Genomic_DNA"/>
</dbReference>
<dbReference type="PANTHER" id="PTHR13789">
    <property type="entry name" value="MONOOXYGENASE"/>
    <property type="match status" value="1"/>
</dbReference>
<proteinExistence type="predicted"/>
<evidence type="ECO:0000313" key="4">
    <source>
        <dbReference type="EMBL" id="GAA5133069.1"/>
    </source>
</evidence>
<dbReference type="SUPFAM" id="SSF51905">
    <property type="entry name" value="FAD/NAD(P)-binding domain"/>
    <property type="match status" value="1"/>
</dbReference>
<dbReference type="PRINTS" id="PR00420">
    <property type="entry name" value="RNGMNOXGNASE"/>
</dbReference>
<protein>
    <submittedName>
        <fullName evidence="4">FAD-dependent monooxygenase</fullName>
    </submittedName>
</protein>
<accession>A0ABP9NS98</accession>
<dbReference type="InterPro" id="IPR050493">
    <property type="entry name" value="FAD-dep_Monooxygenase_BioMet"/>
</dbReference>
<comment type="caution">
    <text evidence="4">The sequence shown here is derived from an EMBL/GenBank/DDBJ whole genome shotgun (WGS) entry which is preliminary data.</text>
</comment>
<keyword evidence="2 4" id="KW-0503">Monooxygenase</keyword>
<keyword evidence="5" id="KW-1185">Reference proteome</keyword>